<sequence>MGKQRKLYSRYSKETKLEAIRRVLVGDEPVQQVIADLGIRHRDNVYEWIKKYKEHGVSAFDRKLKEESTESQLKELKAEVAALKRYVEIVVQGAEEKYQAVDELKSQFSVETLCNALDISTEEFMQYKMQQQNCMEDEARRKKVYLHRNSCRVSGH</sequence>
<dbReference type="Proteomes" id="UP001597383">
    <property type="component" value="Unassembled WGS sequence"/>
</dbReference>
<dbReference type="RefSeq" id="WP_377557885.1">
    <property type="nucleotide sequence ID" value="NZ_JBHUHQ010000017.1"/>
</dbReference>
<dbReference type="InterPro" id="IPR009057">
    <property type="entry name" value="Homeodomain-like_sf"/>
</dbReference>
<evidence type="ECO:0000313" key="1">
    <source>
        <dbReference type="EMBL" id="MFD2045242.1"/>
    </source>
</evidence>
<dbReference type="SUPFAM" id="SSF46689">
    <property type="entry name" value="Homeodomain-like"/>
    <property type="match status" value="1"/>
</dbReference>
<accession>A0ABW4W086</accession>
<dbReference type="EMBL" id="JBHUHQ010000017">
    <property type="protein sequence ID" value="MFD2045242.1"/>
    <property type="molecule type" value="Genomic_DNA"/>
</dbReference>
<name>A0ABW4W086_9BACI</name>
<dbReference type="Pfam" id="PF01527">
    <property type="entry name" value="HTH_Tnp_1"/>
    <property type="match status" value="1"/>
</dbReference>
<organism evidence="1 2">
    <name type="scientific">Ornithinibacillus salinisoli</name>
    <dbReference type="NCBI Taxonomy" id="1848459"/>
    <lineage>
        <taxon>Bacteria</taxon>
        <taxon>Bacillati</taxon>
        <taxon>Bacillota</taxon>
        <taxon>Bacilli</taxon>
        <taxon>Bacillales</taxon>
        <taxon>Bacillaceae</taxon>
        <taxon>Ornithinibacillus</taxon>
    </lineage>
</organism>
<dbReference type="InterPro" id="IPR002514">
    <property type="entry name" value="Transposase_8"/>
</dbReference>
<dbReference type="Gene3D" id="1.10.10.60">
    <property type="entry name" value="Homeodomain-like"/>
    <property type="match status" value="1"/>
</dbReference>
<proteinExistence type="predicted"/>
<reference evidence="2" key="1">
    <citation type="journal article" date="2019" name="Int. J. Syst. Evol. Microbiol.">
        <title>The Global Catalogue of Microorganisms (GCM) 10K type strain sequencing project: providing services to taxonomists for standard genome sequencing and annotation.</title>
        <authorList>
            <consortium name="The Broad Institute Genomics Platform"/>
            <consortium name="The Broad Institute Genome Sequencing Center for Infectious Disease"/>
            <person name="Wu L."/>
            <person name="Ma J."/>
        </authorList>
    </citation>
    <scope>NUCLEOTIDE SEQUENCE [LARGE SCALE GENOMIC DNA]</scope>
    <source>
        <strain evidence="2">R28</strain>
    </source>
</reference>
<comment type="caution">
    <text evidence="1">The sequence shown here is derived from an EMBL/GenBank/DDBJ whole genome shotgun (WGS) entry which is preliminary data.</text>
</comment>
<protein>
    <submittedName>
        <fullName evidence="1">Transposase</fullName>
    </submittedName>
</protein>
<evidence type="ECO:0000313" key="2">
    <source>
        <dbReference type="Proteomes" id="UP001597383"/>
    </source>
</evidence>
<gene>
    <name evidence="1" type="ORF">ACFSJF_13255</name>
</gene>
<keyword evidence="2" id="KW-1185">Reference proteome</keyword>